<dbReference type="Proteomes" id="UP000317365">
    <property type="component" value="Chromosome"/>
</dbReference>
<keyword evidence="3" id="KW-0998">Cell outer membrane</keyword>
<dbReference type="PANTHER" id="PTHR30329">
    <property type="entry name" value="STATOR ELEMENT OF FLAGELLAR MOTOR COMPLEX"/>
    <property type="match status" value="1"/>
</dbReference>
<dbReference type="PANTHER" id="PTHR30329:SF21">
    <property type="entry name" value="LIPOPROTEIN YIAD-RELATED"/>
    <property type="match status" value="1"/>
</dbReference>
<dbReference type="PROSITE" id="PS01068">
    <property type="entry name" value="OMPA_1"/>
    <property type="match status" value="1"/>
</dbReference>
<dbReference type="InterPro" id="IPR006664">
    <property type="entry name" value="OMP_bac"/>
</dbReference>
<dbReference type="KEGG" id="rhg:EXZ61_00415"/>
<protein>
    <submittedName>
        <fullName evidence="6">OmpA family protein</fullName>
    </submittedName>
</protein>
<keyword evidence="7" id="KW-1185">Reference proteome</keyword>
<reference evidence="7" key="2">
    <citation type="journal article" date="2020" name="Int. J. Syst. Evol. Microbiol.">
        <title>Genomic insights into a novel species Rhodoferax aquaticus sp. nov., isolated from freshwater.</title>
        <authorList>
            <person name="Li T."/>
            <person name="Zhuo Y."/>
            <person name="Jin C.Z."/>
            <person name="Wu X."/>
            <person name="Ko S.R."/>
            <person name="Jin F.J."/>
            <person name="Ahn C.Y."/>
            <person name="Oh H.M."/>
            <person name="Lee H.G."/>
            <person name="Jin L."/>
        </authorList>
    </citation>
    <scope>NUCLEOTIDE SEQUENCE [LARGE SCALE GENOMIC DNA]</scope>
    <source>
        <strain evidence="7">Gr-4</strain>
    </source>
</reference>
<feature type="domain" description="OmpA-like" evidence="5">
    <location>
        <begin position="28"/>
        <end position="143"/>
    </location>
</feature>
<dbReference type="PRINTS" id="PR01021">
    <property type="entry name" value="OMPADOMAIN"/>
</dbReference>
<evidence type="ECO:0000259" key="5">
    <source>
        <dbReference type="PROSITE" id="PS51123"/>
    </source>
</evidence>
<dbReference type="PROSITE" id="PS51123">
    <property type="entry name" value="OMPA_2"/>
    <property type="match status" value="1"/>
</dbReference>
<dbReference type="InterPro" id="IPR006665">
    <property type="entry name" value="OmpA-like"/>
</dbReference>
<dbReference type="CDD" id="cd07185">
    <property type="entry name" value="OmpA_C-like"/>
    <property type="match status" value="1"/>
</dbReference>
<dbReference type="InterPro" id="IPR050330">
    <property type="entry name" value="Bact_OuterMem_StrucFunc"/>
</dbReference>
<organism evidence="6 7">
    <name type="scientific">Rhodoferax aquaticus</name>
    <dbReference type="NCBI Taxonomy" id="2527691"/>
    <lineage>
        <taxon>Bacteria</taxon>
        <taxon>Pseudomonadati</taxon>
        <taxon>Pseudomonadota</taxon>
        <taxon>Betaproteobacteria</taxon>
        <taxon>Burkholderiales</taxon>
        <taxon>Comamonadaceae</taxon>
        <taxon>Rhodoferax</taxon>
    </lineage>
</organism>
<evidence type="ECO:0000256" key="4">
    <source>
        <dbReference type="PROSITE-ProRule" id="PRU00473"/>
    </source>
</evidence>
<evidence type="ECO:0000313" key="7">
    <source>
        <dbReference type="Proteomes" id="UP000317365"/>
    </source>
</evidence>
<dbReference type="Gene3D" id="3.30.1330.60">
    <property type="entry name" value="OmpA-like domain"/>
    <property type="match status" value="1"/>
</dbReference>
<sequence>MVQQLKTPPRLRSLRNLAVEATGGAQAQAPERPSLSLLIQFDFNSARVRPQSQQALLNLSQALLTPELASSRFAVEGHTDAKGNEDYNLKLSAQRAQAVADFLKARGVTEERLVAAGKGATELANSESPYAPENRRVRIVNLN</sequence>
<keyword evidence="2 4" id="KW-0472">Membrane</keyword>
<evidence type="ECO:0000256" key="1">
    <source>
        <dbReference type="ARBA" id="ARBA00004442"/>
    </source>
</evidence>
<dbReference type="InterPro" id="IPR036737">
    <property type="entry name" value="OmpA-like_sf"/>
</dbReference>
<dbReference type="EMBL" id="CP036282">
    <property type="protein sequence ID" value="QDL56594.1"/>
    <property type="molecule type" value="Genomic_DNA"/>
</dbReference>
<name>A0A515EV91_9BURK</name>
<evidence type="ECO:0000313" key="6">
    <source>
        <dbReference type="EMBL" id="QDL56594.1"/>
    </source>
</evidence>
<reference evidence="7" key="1">
    <citation type="submission" date="2019-02" db="EMBL/GenBank/DDBJ databases">
        <title>Complete genome sequence of Rhodoferax sp. Gr-4.</title>
        <authorList>
            <person name="Jin L."/>
        </authorList>
    </citation>
    <scope>NUCLEOTIDE SEQUENCE [LARGE SCALE GENOMIC DNA]</scope>
    <source>
        <strain evidence="7">Gr-4</strain>
    </source>
</reference>
<gene>
    <name evidence="6" type="ORF">EXZ61_00415</name>
</gene>
<evidence type="ECO:0000256" key="2">
    <source>
        <dbReference type="ARBA" id="ARBA00023136"/>
    </source>
</evidence>
<dbReference type="SUPFAM" id="SSF103088">
    <property type="entry name" value="OmpA-like"/>
    <property type="match status" value="1"/>
</dbReference>
<accession>A0A515EV91</accession>
<proteinExistence type="predicted"/>
<dbReference type="GO" id="GO:0009279">
    <property type="term" value="C:cell outer membrane"/>
    <property type="evidence" value="ECO:0007669"/>
    <property type="project" value="UniProtKB-SubCell"/>
</dbReference>
<comment type="subcellular location">
    <subcellularLocation>
        <location evidence="1">Cell outer membrane</location>
    </subcellularLocation>
</comment>
<dbReference type="InterPro" id="IPR006690">
    <property type="entry name" value="OMPA-like_CS"/>
</dbReference>
<evidence type="ECO:0000256" key="3">
    <source>
        <dbReference type="ARBA" id="ARBA00023237"/>
    </source>
</evidence>
<dbReference type="Pfam" id="PF00691">
    <property type="entry name" value="OmpA"/>
    <property type="match status" value="1"/>
</dbReference>
<dbReference type="AlphaFoldDB" id="A0A515EV91"/>